<evidence type="ECO:0000313" key="3">
    <source>
        <dbReference type="Proteomes" id="UP001210339"/>
    </source>
</evidence>
<organism evidence="2 3">
    <name type="scientific">Peptoniphilus equinus</name>
    <dbReference type="NCBI Taxonomy" id="3016343"/>
    <lineage>
        <taxon>Bacteria</taxon>
        <taxon>Bacillati</taxon>
        <taxon>Bacillota</taxon>
        <taxon>Tissierellia</taxon>
        <taxon>Tissierellales</taxon>
        <taxon>Peptoniphilaceae</taxon>
        <taxon>Peptoniphilus</taxon>
    </lineage>
</organism>
<gene>
    <name evidence="2" type="ORF">O6R05_02590</name>
</gene>
<name>A0ABY7QUH8_9FIRM</name>
<dbReference type="Gene3D" id="3.40.630.30">
    <property type="match status" value="1"/>
</dbReference>
<proteinExistence type="predicted"/>
<evidence type="ECO:0000313" key="2">
    <source>
        <dbReference type="EMBL" id="WBW50449.1"/>
    </source>
</evidence>
<evidence type="ECO:0000259" key="1">
    <source>
        <dbReference type="PROSITE" id="PS51186"/>
    </source>
</evidence>
<sequence>MNNLTQDSFNFRKLKPEDAPQLIALVEDVYSRIDQKHIFVRDDLEYIEKTLKDGGRGLGVYLDDELVGFRYVTITPREDSLVAYTDIKTDAKHVVNLDTVLLHEKARGFGFQNKLRTMMLEELMADGYHVYASTISPDNEISFANSINAGTHLVALKHVYPSEQFPEGVLRFIFFRDFQRDFEFTDETAEAAPGEHDTIHELLDKGYVGVSYSDGKIKFQKRRC</sequence>
<dbReference type="InterPro" id="IPR000182">
    <property type="entry name" value="GNAT_dom"/>
</dbReference>
<protein>
    <recommendedName>
        <fullName evidence="1">N-acetyltransferase domain-containing protein</fullName>
    </recommendedName>
</protein>
<keyword evidence="3" id="KW-1185">Reference proteome</keyword>
<dbReference type="RefSeq" id="WP_271191981.1">
    <property type="nucleotide sequence ID" value="NZ_CP115667.1"/>
</dbReference>
<dbReference type="Proteomes" id="UP001210339">
    <property type="component" value="Chromosome"/>
</dbReference>
<accession>A0ABY7QUH8</accession>
<dbReference type="SUPFAM" id="SSF55729">
    <property type="entry name" value="Acyl-CoA N-acyltransferases (Nat)"/>
    <property type="match status" value="1"/>
</dbReference>
<feature type="domain" description="N-acetyltransferase" evidence="1">
    <location>
        <begin position="9"/>
        <end position="177"/>
    </location>
</feature>
<dbReference type="InterPro" id="IPR016181">
    <property type="entry name" value="Acyl_CoA_acyltransferase"/>
</dbReference>
<reference evidence="2 3" key="1">
    <citation type="submission" date="2023-01" db="EMBL/GenBank/DDBJ databases">
        <authorList>
            <person name="Lee S.H."/>
            <person name="Jung H.S."/>
            <person name="Yun J.U."/>
        </authorList>
    </citation>
    <scope>NUCLEOTIDE SEQUENCE [LARGE SCALE GENOMIC DNA]</scope>
    <source>
        <strain evidence="2 3">CBA3646</strain>
    </source>
</reference>
<dbReference type="EMBL" id="CP115667">
    <property type="protein sequence ID" value="WBW50449.1"/>
    <property type="molecule type" value="Genomic_DNA"/>
</dbReference>
<dbReference type="PROSITE" id="PS51186">
    <property type="entry name" value="GNAT"/>
    <property type="match status" value="1"/>
</dbReference>